<keyword evidence="13" id="KW-0408">Iron</keyword>
<dbReference type="SUPFAM" id="SSF55781">
    <property type="entry name" value="GAF domain-like"/>
    <property type="match status" value="2"/>
</dbReference>
<proteinExistence type="predicted"/>
<keyword evidence="12" id="KW-0067">ATP-binding</keyword>
<dbReference type="PRINTS" id="PR00344">
    <property type="entry name" value="BCTRLSENSOR"/>
</dbReference>
<dbReference type="Pfam" id="PF02518">
    <property type="entry name" value="HATPase_c"/>
    <property type="match status" value="1"/>
</dbReference>
<dbReference type="SUPFAM" id="SSF55874">
    <property type="entry name" value="ATPase domain of HSP90 chaperone/DNA topoisomerase II/histidine kinase"/>
    <property type="match status" value="1"/>
</dbReference>
<evidence type="ECO:0000256" key="5">
    <source>
        <dbReference type="ARBA" id="ARBA00017322"/>
    </source>
</evidence>
<comment type="subcellular location">
    <subcellularLocation>
        <location evidence="3">Cytoplasm</location>
    </subcellularLocation>
</comment>
<dbReference type="GO" id="GO:0046872">
    <property type="term" value="F:metal ion binding"/>
    <property type="evidence" value="ECO:0007669"/>
    <property type="project" value="UniProtKB-KW"/>
</dbReference>
<evidence type="ECO:0000313" key="19">
    <source>
        <dbReference type="Proteomes" id="UP000275368"/>
    </source>
</evidence>
<evidence type="ECO:0000256" key="1">
    <source>
        <dbReference type="ARBA" id="ARBA00000085"/>
    </source>
</evidence>
<dbReference type="PANTHER" id="PTHR24421:SF40">
    <property type="entry name" value="SENSOR HISTIDINE KINASE YHCY"/>
    <property type="match status" value="1"/>
</dbReference>
<dbReference type="EMBL" id="AP019308">
    <property type="protein sequence ID" value="BBH22859.1"/>
    <property type="molecule type" value="Genomic_DNA"/>
</dbReference>
<dbReference type="GO" id="GO:0016020">
    <property type="term" value="C:membrane"/>
    <property type="evidence" value="ECO:0007669"/>
    <property type="project" value="InterPro"/>
</dbReference>
<evidence type="ECO:0000256" key="14">
    <source>
        <dbReference type="ARBA" id="ARBA00023012"/>
    </source>
</evidence>
<evidence type="ECO:0000256" key="2">
    <source>
        <dbReference type="ARBA" id="ARBA00001966"/>
    </source>
</evidence>
<dbReference type="Gene3D" id="3.30.565.10">
    <property type="entry name" value="Histidine kinase-like ATPase, C-terminal domain"/>
    <property type="match status" value="1"/>
</dbReference>
<protein>
    <recommendedName>
        <fullName evidence="5">Oxygen sensor histidine kinase NreB</fullName>
        <ecNumber evidence="4">2.7.13.3</ecNumber>
    </recommendedName>
    <alternativeName>
        <fullName evidence="17">Nitrogen regulation protein B</fullName>
    </alternativeName>
</protein>
<dbReference type="AlphaFoldDB" id="A0A3G9JIK2"/>
<comment type="cofactor">
    <cofactor evidence="2">
        <name>[4Fe-4S] cluster</name>
        <dbReference type="ChEBI" id="CHEBI:49883"/>
    </cofactor>
</comment>
<keyword evidence="7" id="KW-0963">Cytoplasm</keyword>
<evidence type="ECO:0000256" key="4">
    <source>
        <dbReference type="ARBA" id="ARBA00012438"/>
    </source>
</evidence>
<dbReference type="CDD" id="cd16917">
    <property type="entry name" value="HATPase_UhpB-NarQ-NarX-like"/>
    <property type="match status" value="1"/>
</dbReference>
<evidence type="ECO:0000256" key="17">
    <source>
        <dbReference type="ARBA" id="ARBA00030800"/>
    </source>
</evidence>
<dbReference type="InterPro" id="IPR003594">
    <property type="entry name" value="HATPase_dom"/>
</dbReference>
<dbReference type="InterPro" id="IPR011712">
    <property type="entry name" value="Sig_transdc_His_kin_sub3_dim/P"/>
</dbReference>
<keyword evidence="11 18" id="KW-0418">Kinase</keyword>
<evidence type="ECO:0000256" key="9">
    <source>
        <dbReference type="ARBA" id="ARBA00022723"/>
    </source>
</evidence>
<dbReference type="RefSeq" id="WP_232015893.1">
    <property type="nucleotide sequence ID" value="NZ_AP019308.1"/>
</dbReference>
<evidence type="ECO:0000256" key="11">
    <source>
        <dbReference type="ARBA" id="ARBA00022777"/>
    </source>
</evidence>
<evidence type="ECO:0000256" key="10">
    <source>
        <dbReference type="ARBA" id="ARBA00022741"/>
    </source>
</evidence>
<dbReference type="Pfam" id="PF07730">
    <property type="entry name" value="HisKA_3"/>
    <property type="match status" value="1"/>
</dbReference>
<dbReference type="InterPro" id="IPR004358">
    <property type="entry name" value="Sig_transdc_His_kin-like_C"/>
</dbReference>
<evidence type="ECO:0000256" key="16">
    <source>
        <dbReference type="ARBA" id="ARBA00024827"/>
    </source>
</evidence>
<organism evidence="18 19">
    <name type="scientific">Paenibacillus baekrokdamisoli</name>
    <dbReference type="NCBI Taxonomy" id="1712516"/>
    <lineage>
        <taxon>Bacteria</taxon>
        <taxon>Bacillati</taxon>
        <taxon>Bacillota</taxon>
        <taxon>Bacilli</taxon>
        <taxon>Bacillales</taxon>
        <taxon>Paenibacillaceae</taxon>
        <taxon>Paenibacillus</taxon>
    </lineage>
</organism>
<dbReference type="InterPro" id="IPR050482">
    <property type="entry name" value="Sensor_HK_TwoCompSys"/>
</dbReference>
<dbReference type="SMART" id="SM00387">
    <property type="entry name" value="HATPase_c"/>
    <property type="match status" value="1"/>
</dbReference>
<dbReference type="GO" id="GO:0051539">
    <property type="term" value="F:4 iron, 4 sulfur cluster binding"/>
    <property type="evidence" value="ECO:0007669"/>
    <property type="project" value="UniProtKB-KW"/>
</dbReference>
<dbReference type="InterPro" id="IPR029016">
    <property type="entry name" value="GAF-like_dom_sf"/>
</dbReference>
<keyword evidence="9" id="KW-0479">Metal-binding</keyword>
<dbReference type="InterPro" id="IPR005467">
    <property type="entry name" value="His_kinase_dom"/>
</dbReference>
<dbReference type="GO" id="GO:0005524">
    <property type="term" value="F:ATP binding"/>
    <property type="evidence" value="ECO:0007669"/>
    <property type="project" value="UniProtKB-KW"/>
</dbReference>
<dbReference type="GO" id="GO:0005737">
    <property type="term" value="C:cytoplasm"/>
    <property type="evidence" value="ECO:0007669"/>
    <property type="project" value="UniProtKB-SubCell"/>
</dbReference>
<sequence>MTEDPRVKELFTLKTIAETLNQSNDLPVMLNTVLEKLLELTGLSAGWVYIIDGYLQYECVADYNLPPGLLHKDKLPMRCESCWCMDRYWDRRLNNAVNILHCKRLENAVEYNWGDTNGITHHATVPLGSGDRQFGLLNVAAPGKSHFSEEELALLQAVAFQIGSAIERMRLYTAEQLRAEQFARLGQFSRALGAATGAAMETEALSALIVTLIKEHLDWPFAALIQASPNGNYILRAVHGNDRTETPNSRLRFPDKHWIREVSREGHPAAASNEEVAQLSELEGIRMLLPSSLLAAAAVSIPLVNASGGILLIGYDQADKSSSRENREVIEALAEHVALAIDSSLLERNRRELALVEERNRLARDLHDSVSQMLFSLSMTAKGVESLLADNQQDKALASIRDIQSLSQDAQKEMRTLIMQLRPAGLEAGLLSALQNYGNKLGLQVHTQAAGIRELPRPVVEALWRIGQEALNNVLKHAGTSEAAVTLVLNSMTAVLRISDKGIGITKKQRLAAASISLGLATMKERTEALGGQFTLTSKYRNGTTIEVFIPLTP</sequence>
<dbReference type="PANTHER" id="PTHR24421">
    <property type="entry name" value="NITRATE/NITRITE SENSOR PROTEIN NARX-RELATED"/>
    <property type="match status" value="1"/>
</dbReference>
<dbReference type="InterPro" id="IPR036890">
    <property type="entry name" value="HATPase_C_sf"/>
</dbReference>
<keyword evidence="15" id="KW-0411">Iron-sulfur</keyword>
<keyword evidence="19" id="KW-1185">Reference proteome</keyword>
<evidence type="ECO:0000256" key="13">
    <source>
        <dbReference type="ARBA" id="ARBA00023004"/>
    </source>
</evidence>
<dbReference type="EC" id="2.7.13.3" evidence="4"/>
<comment type="function">
    <text evidence="16">Member of the two-component regulatory system NreB/NreC involved in the control of dissimilatory nitrate/nitrite reduction in response to oxygen. NreB functions as a direct oxygen sensor histidine kinase which is autophosphorylated, in the absence of oxygen, probably at the conserved histidine residue, and transfers its phosphate group probably to a conserved aspartate residue of NreC. NreB/NreC activates the expression of the nitrate (narGHJI) and nitrite (nir) reductase operons, as well as the putative nitrate transporter gene narT.</text>
</comment>
<evidence type="ECO:0000256" key="7">
    <source>
        <dbReference type="ARBA" id="ARBA00022490"/>
    </source>
</evidence>
<evidence type="ECO:0000313" key="18">
    <source>
        <dbReference type="EMBL" id="BBH22859.1"/>
    </source>
</evidence>
<dbReference type="Gene3D" id="1.20.5.1930">
    <property type="match status" value="1"/>
</dbReference>
<dbReference type="GO" id="GO:0046983">
    <property type="term" value="F:protein dimerization activity"/>
    <property type="evidence" value="ECO:0007669"/>
    <property type="project" value="InterPro"/>
</dbReference>
<name>A0A3G9JIK2_9BACL</name>
<dbReference type="GO" id="GO:0000155">
    <property type="term" value="F:phosphorelay sensor kinase activity"/>
    <property type="evidence" value="ECO:0007669"/>
    <property type="project" value="InterPro"/>
</dbReference>
<dbReference type="PROSITE" id="PS50109">
    <property type="entry name" value="HIS_KIN"/>
    <property type="match status" value="1"/>
</dbReference>
<dbReference type="KEGG" id="pbk:Back11_42040"/>
<keyword evidence="14" id="KW-0902">Two-component regulatory system</keyword>
<evidence type="ECO:0000256" key="12">
    <source>
        <dbReference type="ARBA" id="ARBA00022840"/>
    </source>
</evidence>
<dbReference type="Proteomes" id="UP000275368">
    <property type="component" value="Chromosome"/>
</dbReference>
<dbReference type="InterPro" id="IPR003018">
    <property type="entry name" value="GAF"/>
</dbReference>
<dbReference type="SMART" id="SM00065">
    <property type="entry name" value="GAF"/>
    <property type="match status" value="2"/>
</dbReference>
<reference evidence="18 19" key="1">
    <citation type="submission" date="2018-11" db="EMBL/GenBank/DDBJ databases">
        <title>Complete genome sequence of Paenibacillus baekrokdamisoli strain KCTC 33723.</title>
        <authorList>
            <person name="Kang S.W."/>
            <person name="Lee K.C."/>
            <person name="Kim K.K."/>
            <person name="Kim J.S."/>
            <person name="Kim D.S."/>
            <person name="Ko S.H."/>
            <person name="Yang S.H."/>
            <person name="Lee J.S."/>
        </authorList>
    </citation>
    <scope>NUCLEOTIDE SEQUENCE [LARGE SCALE GENOMIC DNA]</scope>
    <source>
        <strain evidence="18 19">KCTC 33723</strain>
    </source>
</reference>
<gene>
    <name evidence="18" type="ORF">Back11_42040</name>
</gene>
<evidence type="ECO:0000256" key="3">
    <source>
        <dbReference type="ARBA" id="ARBA00004496"/>
    </source>
</evidence>
<keyword evidence="8" id="KW-0808">Transferase</keyword>
<evidence type="ECO:0000256" key="6">
    <source>
        <dbReference type="ARBA" id="ARBA00022485"/>
    </source>
</evidence>
<accession>A0A3G9JIK2</accession>
<dbReference type="Pfam" id="PF13185">
    <property type="entry name" value="GAF_2"/>
    <property type="match status" value="1"/>
</dbReference>
<evidence type="ECO:0000256" key="8">
    <source>
        <dbReference type="ARBA" id="ARBA00022679"/>
    </source>
</evidence>
<dbReference type="Gene3D" id="3.30.450.40">
    <property type="match status" value="2"/>
</dbReference>
<evidence type="ECO:0000256" key="15">
    <source>
        <dbReference type="ARBA" id="ARBA00023014"/>
    </source>
</evidence>
<keyword evidence="10" id="KW-0547">Nucleotide-binding</keyword>
<keyword evidence="6" id="KW-0004">4Fe-4S</keyword>
<comment type="catalytic activity">
    <reaction evidence="1">
        <text>ATP + protein L-histidine = ADP + protein N-phospho-L-histidine.</text>
        <dbReference type="EC" id="2.7.13.3"/>
    </reaction>
</comment>